<dbReference type="GeneTree" id="ENSGT00940000162428"/>
<dbReference type="InterPro" id="IPR001309">
    <property type="entry name" value="Pept_C14_p20"/>
</dbReference>
<proteinExistence type="inferred from homology"/>
<dbReference type="GO" id="GO:0072557">
    <property type="term" value="C:IPAF inflammasome complex"/>
    <property type="evidence" value="ECO:0007669"/>
    <property type="project" value="TreeGrafter"/>
</dbReference>
<reference evidence="6" key="1">
    <citation type="submission" date="2012-01" db="EMBL/GenBank/DDBJ databases">
        <title>The Genome Sequence of Oreochromis niloticus (Nile Tilapia).</title>
        <authorList>
            <consortium name="Broad Institute Genome Assembly Team"/>
            <consortium name="Broad Institute Sequencing Platform"/>
            <person name="Di Palma F."/>
            <person name="Johnson J."/>
            <person name="Lander E.S."/>
            <person name="Lindblad-Toh K."/>
        </authorList>
    </citation>
    <scope>NUCLEOTIDE SEQUENCE [LARGE SCALE GENOMIC DNA]</scope>
</reference>
<dbReference type="PROSITE" id="PS50207">
    <property type="entry name" value="CASPASE_P10"/>
    <property type="match status" value="1"/>
</dbReference>
<dbReference type="GO" id="GO:0050727">
    <property type="term" value="P:regulation of inflammatory response"/>
    <property type="evidence" value="ECO:0007669"/>
    <property type="project" value="TreeGrafter"/>
</dbReference>
<evidence type="ECO:0000256" key="2">
    <source>
        <dbReference type="RuleBase" id="RU003971"/>
    </source>
</evidence>
<dbReference type="InterPro" id="IPR002398">
    <property type="entry name" value="Pept_C14"/>
</dbReference>
<organism evidence="5 6">
    <name type="scientific">Oreochromis niloticus</name>
    <name type="common">Nile tilapia</name>
    <name type="synonym">Tilapia nilotica</name>
    <dbReference type="NCBI Taxonomy" id="8128"/>
    <lineage>
        <taxon>Eukaryota</taxon>
        <taxon>Metazoa</taxon>
        <taxon>Chordata</taxon>
        <taxon>Craniata</taxon>
        <taxon>Vertebrata</taxon>
        <taxon>Euteleostomi</taxon>
        <taxon>Actinopterygii</taxon>
        <taxon>Neopterygii</taxon>
        <taxon>Teleostei</taxon>
        <taxon>Neoteleostei</taxon>
        <taxon>Acanthomorphata</taxon>
        <taxon>Ovalentaria</taxon>
        <taxon>Cichlomorphae</taxon>
        <taxon>Cichliformes</taxon>
        <taxon>Cichlidae</taxon>
        <taxon>African cichlids</taxon>
        <taxon>Pseudocrenilabrinae</taxon>
        <taxon>Oreochromini</taxon>
        <taxon>Oreochromis</taxon>
    </lineage>
</organism>
<reference evidence="5" key="3">
    <citation type="submission" date="2025-09" db="UniProtKB">
        <authorList>
            <consortium name="Ensembl"/>
        </authorList>
    </citation>
    <scope>IDENTIFICATION</scope>
</reference>
<dbReference type="GO" id="GO:0004197">
    <property type="term" value="F:cysteine-type endopeptidase activity"/>
    <property type="evidence" value="ECO:0007669"/>
    <property type="project" value="InterPro"/>
</dbReference>
<dbReference type="SMART" id="SM00115">
    <property type="entry name" value="CASc"/>
    <property type="match status" value="1"/>
</dbReference>
<comment type="similarity">
    <text evidence="1 2">Belongs to the peptidase C14A family.</text>
</comment>
<protein>
    <recommendedName>
        <fullName evidence="7">Caspase family p20 domain-containing protein</fullName>
    </recommendedName>
</protein>
<dbReference type="AlphaFoldDB" id="A0A669B0B6"/>
<dbReference type="PROSITE" id="PS50208">
    <property type="entry name" value="CASPASE_P20"/>
    <property type="match status" value="1"/>
</dbReference>
<feature type="domain" description="Caspase family p10" evidence="3">
    <location>
        <begin position="205"/>
        <end position="286"/>
    </location>
</feature>
<keyword evidence="6" id="KW-1185">Reference proteome</keyword>
<reference evidence="5" key="2">
    <citation type="submission" date="2025-08" db="UniProtKB">
        <authorList>
            <consortium name="Ensembl"/>
        </authorList>
    </citation>
    <scope>IDENTIFICATION</scope>
</reference>
<dbReference type="Gene3D" id="3.30.70.1470">
    <property type="entry name" value="Caspase-like"/>
    <property type="match status" value="1"/>
</dbReference>
<evidence type="ECO:0008006" key="7">
    <source>
        <dbReference type="Google" id="ProtNLM"/>
    </source>
</evidence>
<name>A0A669B0B6_ORENI</name>
<dbReference type="SUPFAM" id="SSF52129">
    <property type="entry name" value="Caspase-like"/>
    <property type="match status" value="1"/>
</dbReference>
<sequence length="287" mass="32862">WIQRNTEWSYSVSFPSPPRCPTAPGLTVSPPAKSHIFHFVSQIYPVTQQSQSNRIALLINTETFTTSLYKCRAAKDEKVMQNLLQTLGYEVVRLTDLFSQMIDKPLKEFSEHPKLALTDSVFVTLVCYGGTGTEEFEIDQIFQLLNTKNCPALKDKPKIIIIHACRGVCVFVSVGEESADLLDRKQFVPTDDIESLSVNSVKGPRAQNEKDFIIFHSSTTCKCSYKHETYGSAFIQHIFEAVRKHCLTDDIEEIFRMVMQSFEEFPSEQMPTKERDTLTKRFYLFQS</sequence>
<accession>A0A669B0B6</accession>
<dbReference type="InParanoid" id="A0A669B0B6"/>
<dbReference type="GO" id="GO:0097169">
    <property type="term" value="C:AIM2 inflammasome complex"/>
    <property type="evidence" value="ECO:0007669"/>
    <property type="project" value="TreeGrafter"/>
</dbReference>
<evidence type="ECO:0000256" key="1">
    <source>
        <dbReference type="ARBA" id="ARBA00010134"/>
    </source>
</evidence>
<dbReference type="PANTHER" id="PTHR47901">
    <property type="entry name" value="CASPASE RECRUITMENT DOMAIN-CONTAINING PROTEIN 18"/>
    <property type="match status" value="1"/>
</dbReference>
<dbReference type="Ensembl" id="ENSONIT00000054004.1">
    <property type="protein sequence ID" value="ENSONIP00000028815.1"/>
    <property type="gene ID" value="ENSONIG00000005487.2"/>
</dbReference>
<dbReference type="InterPro" id="IPR002138">
    <property type="entry name" value="Pept_C14_p10"/>
</dbReference>
<feature type="domain" description="Caspase family p20" evidence="4">
    <location>
        <begin position="52"/>
        <end position="167"/>
    </location>
</feature>
<dbReference type="GO" id="GO:0006508">
    <property type="term" value="P:proteolysis"/>
    <property type="evidence" value="ECO:0007669"/>
    <property type="project" value="InterPro"/>
</dbReference>
<dbReference type="Proteomes" id="UP000005207">
    <property type="component" value="Linkage group LG18"/>
</dbReference>
<evidence type="ECO:0000313" key="5">
    <source>
        <dbReference type="Ensembl" id="ENSONIP00000028815.1"/>
    </source>
</evidence>
<dbReference type="Gene3D" id="3.40.50.1460">
    <property type="match status" value="1"/>
</dbReference>
<dbReference type="Pfam" id="PF00656">
    <property type="entry name" value="Peptidase_C14"/>
    <property type="match status" value="1"/>
</dbReference>
<dbReference type="GO" id="GO:0072559">
    <property type="term" value="C:NLRP3 inflammasome complex"/>
    <property type="evidence" value="ECO:0007669"/>
    <property type="project" value="TreeGrafter"/>
</dbReference>
<evidence type="ECO:0000259" key="4">
    <source>
        <dbReference type="PROSITE" id="PS50208"/>
    </source>
</evidence>
<evidence type="ECO:0000259" key="3">
    <source>
        <dbReference type="PROSITE" id="PS50207"/>
    </source>
</evidence>
<evidence type="ECO:0000313" key="6">
    <source>
        <dbReference type="Proteomes" id="UP000005207"/>
    </source>
</evidence>
<dbReference type="PANTHER" id="PTHR47901:SF3">
    <property type="entry name" value="CASPASE-1"/>
    <property type="match status" value="1"/>
</dbReference>
<dbReference type="PRINTS" id="PR00376">
    <property type="entry name" value="IL1BCENZYME"/>
</dbReference>
<dbReference type="InterPro" id="IPR011600">
    <property type="entry name" value="Pept_C14_caspase"/>
</dbReference>
<dbReference type="InterPro" id="IPR029030">
    <property type="entry name" value="Caspase-like_dom_sf"/>
</dbReference>
<dbReference type="InterPro" id="IPR015917">
    <property type="entry name" value="Pept_C14A"/>
</dbReference>